<protein>
    <submittedName>
        <fullName evidence="2">Uncharacterized protein</fullName>
    </submittedName>
</protein>
<dbReference type="Proteomes" id="UP000265515">
    <property type="component" value="Unassembled WGS sequence"/>
</dbReference>
<dbReference type="AlphaFoldDB" id="A0A388KIP6"/>
<proteinExistence type="predicted"/>
<evidence type="ECO:0000313" key="3">
    <source>
        <dbReference type="Proteomes" id="UP000265515"/>
    </source>
</evidence>
<feature type="region of interest" description="Disordered" evidence="1">
    <location>
        <begin position="1"/>
        <end position="31"/>
    </location>
</feature>
<dbReference type="Gramene" id="GBG69906">
    <property type="protein sequence ID" value="GBG69906"/>
    <property type="gene ID" value="CBR_g4734"/>
</dbReference>
<gene>
    <name evidence="2" type="ORF">CBR_g4734</name>
</gene>
<feature type="compositionally biased region" description="Basic residues" evidence="1">
    <location>
        <begin position="84"/>
        <end position="95"/>
    </location>
</feature>
<accession>A0A388KIP6</accession>
<evidence type="ECO:0000256" key="1">
    <source>
        <dbReference type="SAM" id="MobiDB-lite"/>
    </source>
</evidence>
<name>A0A388KIP6_CHABU</name>
<organism evidence="2 3">
    <name type="scientific">Chara braunii</name>
    <name type="common">Braun's stonewort</name>
    <dbReference type="NCBI Taxonomy" id="69332"/>
    <lineage>
        <taxon>Eukaryota</taxon>
        <taxon>Viridiplantae</taxon>
        <taxon>Streptophyta</taxon>
        <taxon>Charophyceae</taxon>
        <taxon>Charales</taxon>
        <taxon>Characeae</taxon>
        <taxon>Chara</taxon>
    </lineage>
</organism>
<dbReference type="STRING" id="69332.A0A388KIP6"/>
<reference evidence="2 3" key="1">
    <citation type="journal article" date="2018" name="Cell">
        <title>The Chara Genome: Secondary Complexity and Implications for Plant Terrestrialization.</title>
        <authorList>
            <person name="Nishiyama T."/>
            <person name="Sakayama H."/>
            <person name="Vries J.D."/>
            <person name="Buschmann H."/>
            <person name="Saint-Marcoux D."/>
            <person name="Ullrich K.K."/>
            <person name="Haas F.B."/>
            <person name="Vanderstraeten L."/>
            <person name="Becker D."/>
            <person name="Lang D."/>
            <person name="Vosolsobe S."/>
            <person name="Rombauts S."/>
            <person name="Wilhelmsson P.K.I."/>
            <person name="Janitza P."/>
            <person name="Kern R."/>
            <person name="Heyl A."/>
            <person name="Rumpler F."/>
            <person name="Villalobos L.I.A.C."/>
            <person name="Clay J.M."/>
            <person name="Skokan R."/>
            <person name="Toyoda A."/>
            <person name="Suzuki Y."/>
            <person name="Kagoshima H."/>
            <person name="Schijlen E."/>
            <person name="Tajeshwar N."/>
            <person name="Catarino B."/>
            <person name="Hetherington A.J."/>
            <person name="Saltykova A."/>
            <person name="Bonnot C."/>
            <person name="Breuninger H."/>
            <person name="Symeonidi A."/>
            <person name="Radhakrishnan G.V."/>
            <person name="Van Nieuwerburgh F."/>
            <person name="Deforce D."/>
            <person name="Chang C."/>
            <person name="Karol K.G."/>
            <person name="Hedrich R."/>
            <person name="Ulvskov P."/>
            <person name="Glockner G."/>
            <person name="Delwiche C.F."/>
            <person name="Petrasek J."/>
            <person name="Van de Peer Y."/>
            <person name="Friml J."/>
            <person name="Beilby M."/>
            <person name="Dolan L."/>
            <person name="Kohara Y."/>
            <person name="Sugano S."/>
            <person name="Fujiyama A."/>
            <person name="Delaux P.-M."/>
            <person name="Quint M."/>
            <person name="TheiBen G."/>
            <person name="Hagemann M."/>
            <person name="Harholt J."/>
            <person name="Dunand C."/>
            <person name="Zachgo S."/>
            <person name="Langdale J."/>
            <person name="Maumus F."/>
            <person name="Straeten D.V.D."/>
            <person name="Gould S.B."/>
            <person name="Rensing S.A."/>
        </authorList>
    </citation>
    <scope>NUCLEOTIDE SEQUENCE [LARGE SCALE GENOMIC DNA]</scope>
    <source>
        <strain evidence="2 3">S276</strain>
    </source>
</reference>
<dbReference type="OMA" id="GEGMIER"/>
<evidence type="ECO:0000313" key="2">
    <source>
        <dbReference type="EMBL" id="GBG69906.1"/>
    </source>
</evidence>
<sequence length="138" mass="15410">MEDHRGLGGGAGGDGEGMIERRSSARKRHIAPRLAVVDDASRKQAATARLEALENDNGAFDGIEDEDDDAYMGEDTELQEVFKQKRAKPKRRTRQARALEKAGAKKKEAKTFADYLEELILRPCKTKSFDFQLLSKTI</sequence>
<keyword evidence="3" id="KW-1185">Reference proteome</keyword>
<comment type="caution">
    <text evidence="2">The sequence shown here is derived from an EMBL/GenBank/DDBJ whole genome shotgun (WGS) entry which is preliminary data.</text>
</comment>
<dbReference type="EMBL" id="BFEA01000122">
    <property type="protein sequence ID" value="GBG69906.1"/>
    <property type="molecule type" value="Genomic_DNA"/>
</dbReference>
<feature type="region of interest" description="Disordered" evidence="1">
    <location>
        <begin position="83"/>
        <end position="103"/>
    </location>
</feature>
<feature type="compositionally biased region" description="Gly residues" evidence="1">
    <location>
        <begin position="7"/>
        <end position="16"/>
    </location>
</feature>
<dbReference type="OrthoDB" id="74807at2759"/>